<feature type="compositionally biased region" description="Polar residues" evidence="1">
    <location>
        <begin position="35"/>
        <end position="52"/>
    </location>
</feature>
<sequence>PSAEGEHLNISDNRSALRRLSFSLNKFNLSNKQGLPSALHNSPSLSTTNQQIRRIPFTKTITTTTTTTSGATAHPLEAIE</sequence>
<dbReference type="EMBL" id="CAJOBI010150384">
    <property type="protein sequence ID" value="CAF4808344.1"/>
    <property type="molecule type" value="Genomic_DNA"/>
</dbReference>
<reference evidence="2" key="1">
    <citation type="submission" date="2021-02" db="EMBL/GenBank/DDBJ databases">
        <authorList>
            <person name="Nowell W R."/>
        </authorList>
    </citation>
    <scope>NUCLEOTIDE SEQUENCE</scope>
</reference>
<organism evidence="2 3">
    <name type="scientific">Rotaria magnacalcarata</name>
    <dbReference type="NCBI Taxonomy" id="392030"/>
    <lineage>
        <taxon>Eukaryota</taxon>
        <taxon>Metazoa</taxon>
        <taxon>Spiralia</taxon>
        <taxon>Gnathifera</taxon>
        <taxon>Rotifera</taxon>
        <taxon>Eurotatoria</taxon>
        <taxon>Bdelloidea</taxon>
        <taxon>Philodinida</taxon>
        <taxon>Philodinidae</taxon>
        <taxon>Rotaria</taxon>
    </lineage>
</organism>
<evidence type="ECO:0000313" key="3">
    <source>
        <dbReference type="Proteomes" id="UP000676336"/>
    </source>
</evidence>
<name>A0A8S3B8U9_9BILA</name>
<feature type="non-terminal residue" evidence="2">
    <location>
        <position position="80"/>
    </location>
</feature>
<proteinExistence type="predicted"/>
<gene>
    <name evidence="2" type="ORF">SMN809_LOCUS47483</name>
</gene>
<protein>
    <submittedName>
        <fullName evidence="2">Uncharacterized protein</fullName>
    </submittedName>
</protein>
<evidence type="ECO:0000313" key="2">
    <source>
        <dbReference type="EMBL" id="CAF4808344.1"/>
    </source>
</evidence>
<feature type="non-terminal residue" evidence="2">
    <location>
        <position position="1"/>
    </location>
</feature>
<dbReference type="AlphaFoldDB" id="A0A8S3B8U9"/>
<dbReference type="Proteomes" id="UP000676336">
    <property type="component" value="Unassembled WGS sequence"/>
</dbReference>
<comment type="caution">
    <text evidence="2">The sequence shown here is derived from an EMBL/GenBank/DDBJ whole genome shotgun (WGS) entry which is preliminary data.</text>
</comment>
<evidence type="ECO:0000256" key="1">
    <source>
        <dbReference type="SAM" id="MobiDB-lite"/>
    </source>
</evidence>
<accession>A0A8S3B8U9</accession>
<feature type="region of interest" description="Disordered" evidence="1">
    <location>
        <begin position="35"/>
        <end position="58"/>
    </location>
</feature>